<name>A0A1H6RXL5_9GAMM</name>
<reference evidence="7" key="1">
    <citation type="submission" date="2016-10" db="EMBL/GenBank/DDBJ databases">
        <authorList>
            <person name="Varghese N."/>
            <person name="Submissions S."/>
        </authorList>
    </citation>
    <scope>NUCLEOTIDE SEQUENCE [LARGE SCALE GENOMIC DNA]</scope>
    <source>
        <strain evidence="7">DSM 7165</strain>
    </source>
</reference>
<feature type="domain" description="HTH lysR-type" evidence="5">
    <location>
        <begin position="6"/>
        <end position="63"/>
    </location>
</feature>
<dbReference type="PANTHER" id="PTHR30126:SF22">
    <property type="entry name" value="HTH-TYPE TRANSCRIPTIONAL REGULATOR YHAJ-RELATED"/>
    <property type="match status" value="1"/>
</dbReference>
<dbReference type="EMBL" id="FNYH01000004">
    <property type="protein sequence ID" value="SEI55932.1"/>
    <property type="molecule type" value="Genomic_DNA"/>
</dbReference>
<keyword evidence="2" id="KW-0805">Transcription regulation</keyword>
<dbReference type="InterPro" id="IPR036388">
    <property type="entry name" value="WH-like_DNA-bd_sf"/>
</dbReference>
<evidence type="ECO:0000259" key="5">
    <source>
        <dbReference type="PROSITE" id="PS50931"/>
    </source>
</evidence>
<proteinExistence type="inferred from homology"/>
<evidence type="ECO:0000256" key="2">
    <source>
        <dbReference type="ARBA" id="ARBA00023015"/>
    </source>
</evidence>
<dbReference type="OrthoDB" id="196624at2"/>
<dbReference type="PANTHER" id="PTHR30126">
    <property type="entry name" value="HTH-TYPE TRANSCRIPTIONAL REGULATOR"/>
    <property type="match status" value="1"/>
</dbReference>
<dbReference type="InterPro" id="IPR005119">
    <property type="entry name" value="LysR_subst-bd"/>
</dbReference>
<gene>
    <name evidence="6" type="ORF">SAMN05421831_10490</name>
</gene>
<dbReference type="RefSeq" id="WP_093308965.1">
    <property type="nucleotide sequence ID" value="NZ_FNYH01000004.1"/>
</dbReference>
<evidence type="ECO:0000313" key="6">
    <source>
        <dbReference type="EMBL" id="SEI55932.1"/>
    </source>
</evidence>
<sequence length="294" mass="32213">MPTTPITLEALQVLDAIARRGSFAAAASELDKVPSAISYTVRKLEQELGIDLFNRDGHRATLTPAGQLTLEQGRRILEAADELTYAARQLAQGWEQKLHIYYNTYFSIESLLPLLKAFRAQHAHVELSVQEATGTQCWDALLTEQADLILGAPQVTVLDSRVITLELGQLDFGLFAAPQHPLAQDPQASLIAYDCMSLDKQVPTAIENQLSAQVRLPNANAQIAALCAGLGWGWLPWTQAQAYVQRGDLVALAQMAPLTQQILAAWRRPQQGKALSWWVETLTQQATKHAASAA</sequence>
<dbReference type="GO" id="GO:0003700">
    <property type="term" value="F:DNA-binding transcription factor activity"/>
    <property type="evidence" value="ECO:0007669"/>
    <property type="project" value="InterPro"/>
</dbReference>
<dbReference type="Gene3D" id="3.40.190.10">
    <property type="entry name" value="Periplasmic binding protein-like II"/>
    <property type="match status" value="2"/>
</dbReference>
<dbReference type="InterPro" id="IPR036390">
    <property type="entry name" value="WH_DNA-bd_sf"/>
</dbReference>
<dbReference type="InterPro" id="IPR000847">
    <property type="entry name" value="LysR_HTH_N"/>
</dbReference>
<keyword evidence="3 6" id="KW-0238">DNA-binding</keyword>
<dbReference type="FunFam" id="1.10.10.10:FF:000001">
    <property type="entry name" value="LysR family transcriptional regulator"/>
    <property type="match status" value="1"/>
</dbReference>
<dbReference type="SUPFAM" id="SSF53850">
    <property type="entry name" value="Periplasmic binding protein-like II"/>
    <property type="match status" value="1"/>
</dbReference>
<evidence type="ECO:0000256" key="1">
    <source>
        <dbReference type="ARBA" id="ARBA00009437"/>
    </source>
</evidence>
<evidence type="ECO:0000256" key="4">
    <source>
        <dbReference type="ARBA" id="ARBA00023163"/>
    </source>
</evidence>
<organism evidence="6 7">
    <name type="scientific">Allopseudospirillum japonicum</name>
    <dbReference type="NCBI Taxonomy" id="64971"/>
    <lineage>
        <taxon>Bacteria</taxon>
        <taxon>Pseudomonadati</taxon>
        <taxon>Pseudomonadota</taxon>
        <taxon>Gammaproteobacteria</taxon>
        <taxon>Oceanospirillales</taxon>
        <taxon>Oceanospirillaceae</taxon>
        <taxon>Allopseudospirillum</taxon>
    </lineage>
</organism>
<dbReference type="PROSITE" id="PS50931">
    <property type="entry name" value="HTH_LYSR"/>
    <property type="match status" value="1"/>
</dbReference>
<evidence type="ECO:0000256" key="3">
    <source>
        <dbReference type="ARBA" id="ARBA00023125"/>
    </source>
</evidence>
<keyword evidence="4" id="KW-0804">Transcription</keyword>
<evidence type="ECO:0000313" key="7">
    <source>
        <dbReference type="Proteomes" id="UP000242999"/>
    </source>
</evidence>
<accession>A0A1H6RXL5</accession>
<comment type="similarity">
    <text evidence="1">Belongs to the LysR transcriptional regulatory family.</text>
</comment>
<keyword evidence="7" id="KW-1185">Reference proteome</keyword>
<dbReference type="Gene3D" id="1.10.10.10">
    <property type="entry name" value="Winged helix-like DNA-binding domain superfamily/Winged helix DNA-binding domain"/>
    <property type="match status" value="1"/>
</dbReference>
<dbReference type="Pfam" id="PF00126">
    <property type="entry name" value="HTH_1"/>
    <property type="match status" value="1"/>
</dbReference>
<dbReference type="AlphaFoldDB" id="A0A1H6RXL5"/>
<protein>
    <submittedName>
        <fullName evidence="6">DNA-binding transcriptional regulator, LysR family</fullName>
    </submittedName>
</protein>
<dbReference type="SUPFAM" id="SSF46785">
    <property type="entry name" value="Winged helix' DNA-binding domain"/>
    <property type="match status" value="1"/>
</dbReference>
<dbReference type="GO" id="GO:0000976">
    <property type="term" value="F:transcription cis-regulatory region binding"/>
    <property type="evidence" value="ECO:0007669"/>
    <property type="project" value="TreeGrafter"/>
</dbReference>
<dbReference type="Pfam" id="PF03466">
    <property type="entry name" value="LysR_substrate"/>
    <property type="match status" value="1"/>
</dbReference>
<dbReference type="Proteomes" id="UP000242999">
    <property type="component" value="Unassembled WGS sequence"/>
</dbReference>
<dbReference type="STRING" id="64971.SAMN05421831_10490"/>